<proteinExistence type="predicted"/>
<organism evidence="2">
    <name type="scientific">uncultured Nocardioidaceae bacterium</name>
    <dbReference type="NCBI Taxonomy" id="253824"/>
    <lineage>
        <taxon>Bacteria</taxon>
        <taxon>Bacillati</taxon>
        <taxon>Actinomycetota</taxon>
        <taxon>Actinomycetes</taxon>
        <taxon>Propionibacteriales</taxon>
        <taxon>Nocardioidaceae</taxon>
        <taxon>environmental samples</taxon>
    </lineage>
</organism>
<keyword evidence="2" id="KW-0418">Kinase</keyword>
<feature type="non-terminal residue" evidence="2">
    <location>
        <position position="1"/>
    </location>
</feature>
<feature type="compositionally biased region" description="Basic and acidic residues" evidence="1">
    <location>
        <begin position="30"/>
        <end position="40"/>
    </location>
</feature>
<keyword evidence="2" id="KW-0808">Transferase</keyword>
<accession>A0A6J4L115</accession>
<dbReference type="GO" id="GO:0003848">
    <property type="term" value="F:2-amino-4-hydroxy-6-hydroxymethyldihydropteridine diphosphokinase activity"/>
    <property type="evidence" value="ECO:0007669"/>
    <property type="project" value="UniProtKB-EC"/>
</dbReference>
<feature type="non-terminal residue" evidence="2">
    <location>
        <position position="189"/>
    </location>
</feature>
<evidence type="ECO:0000313" key="2">
    <source>
        <dbReference type="EMBL" id="CAA9319382.1"/>
    </source>
</evidence>
<dbReference type="EC" id="2.7.6.3" evidence="2"/>
<gene>
    <name evidence="2" type="ORF">AVDCRST_MAG24-269</name>
</gene>
<feature type="compositionally biased region" description="Low complexity" evidence="1">
    <location>
        <begin position="104"/>
        <end position="114"/>
    </location>
</feature>
<dbReference type="EMBL" id="CADCUF010000034">
    <property type="protein sequence ID" value="CAA9319382.1"/>
    <property type="molecule type" value="Genomic_DNA"/>
</dbReference>
<reference evidence="2" key="1">
    <citation type="submission" date="2020-02" db="EMBL/GenBank/DDBJ databases">
        <authorList>
            <person name="Meier V. D."/>
        </authorList>
    </citation>
    <scope>NUCLEOTIDE SEQUENCE</scope>
    <source>
        <strain evidence="2">AVDCRST_MAG24</strain>
    </source>
</reference>
<feature type="compositionally biased region" description="Low complexity" evidence="1">
    <location>
        <begin position="146"/>
        <end position="158"/>
    </location>
</feature>
<sequence length="189" mass="20459">DRDAEPAHRRRRLPDRGAASAPPLRGLPGLEHRGPAREAPRGGGQPGRHPGRRGDRGVVGLRDPARRRPGGVRSVPERGGAARHDAAVPHAARPRAGRRDRLRQGALRGPQRPADPGRRPHRRRGPPGRRRHPRAAPPARPRARLRAAAVGRGRPGCRAARDGVRRGAGGAGRDRGRRTPRRPRARGPV</sequence>
<feature type="compositionally biased region" description="Basic residues" evidence="1">
    <location>
        <begin position="175"/>
        <end position="189"/>
    </location>
</feature>
<feature type="region of interest" description="Disordered" evidence="1">
    <location>
        <begin position="1"/>
        <end position="189"/>
    </location>
</feature>
<dbReference type="GO" id="GO:0016301">
    <property type="term" value="F:kinase activity"/>
    <property type="evidence" value="ECO:0007669"/>
    <property type="project" value="UniProtKB-KW"/>
</dbReference>
<evidence type="ECO:0000256" key="1">
    <source>
        <dbReference type="SAM" id="MobiDB-lite"/>
    </source>
</evidence>
<feature type="compositionally biased region" description="Basic residues" evidence="1">
    <location>
        <begin position="119"/>
        <end position="134"/>
    </location>
</feature>
<protein>
    <submittedName>
        <fullName evidence="2">2-amino-4-hydroxy-6-hydroxymethyldihydropteridine pyrophosphokinase</fullName>
        <ecNumber evidence="2">2.7.6.3</ecNumber>
    </submittedName>
</protein>
<name>A0A6J4L115_9ACTN</name>
<dbReference type="AlphaFoldDB" id="A0A6J4L115"/>